<accession>A0A7S1DAK3</accession>
<organism evidence="2">
    <name type="scientific">Cyclophora tenuis</name>
    <name type="common">Marine diatom</name>
    <dbReference type="NCBI Taxonomy" id="216820"/>
    <lineage>
        <taxon>Eukaryota</taxon>
        <taxon>Sar</taxon>
        <taxon>Stramenopiles</taxon>
        <taxon>Ochrophyta</taxon>
        <taxon>Bacillariophyta</taxon>
        <taxon>Fragilariophyceae</taxon>
        <taxon>Fragilariophycidae</taxon>
        <taxon>Cyclophorales</taxon>
        <taxon>Cyclophoraceae</taxon>
        <taxon>Cyclophora</taxon>
    </lineage>
</organism>
<evidence type="ECO:0000313" key="2">
    <source>
        <dbReference type="EMBL" id="CAD8942322.1"/>
    </source>
</evidence>
<evidence type="ECO:0000256" key="1">
    <source>
        <dbReference type="SAM" id="Phobius"/>
    </source>
</evidence>
<dbReference type="AlphaFoldDB" id="A0A7S1DAK3"/>
<name>A0A7S1DAK3_CYCTE</name>
<keyword evidence="1" id="KW-1133">Transmembrane helix</keyword>
<feature type="transmembrane region" description="Helical" evidence="1">
    <location>
        <begin position="21"/>
        <end position="49"/>
    </location>
</feature>
<proteinExistence type="predicted"/>
<keyword evidence="1" id="KW-0472">Membrane</keyword>
<dbReference type="EMBL" id="HBFW01020815">
    <property type="protein sequence ID" value="CAD8942322.1"/>
    <property type="molecule type" value="Transcribed_RNA"/>
</dbReference>
<keyword evidence="1" id="KW-0812">Transmembrane</keyword>
<sequence>MQQSTPIYCGEMQASNKREEGCLYVCVFLFVLSNILPLLFSLSLSVLLLCGTVDSELVKALESATIVYLYTYPTLLHKLLPLLHRLTHQHQVHSVVTLTYHIPTTTTNNNNANNGKGASRSPQHHNKVHDYCVYTTI</sequence>
<gene>
    <name evidence="2" type="ORF">CTEN0397_LOCUS13388</name>
</gene>
<protein>
    <submittedName>
        <fullName evidence="2">Uncharacterized protein</fullName>
    </submittedName>
</protein>
<reference evidence="2" key="1">
    <citation type="submission" date="2021-01" db="EMBL/GenBank/DDBJ databases">
        <authorList>
            <person name="Corre E."/>
            <person name="Pelletier E."/>
            <person name="Niang G."/>
            <person name="Scheremetjew M."/>
            <person name="Finn R."/>
            <person name="Kale V."/>
            <person name="Holt S."/>
            <person name="Cochrane G."/>
            <person name="Meng A."/>
            <person name="Brown T."/>
            <person name="Cohen L."/>
        </authorList>
    </citation>
    <scope>NUCLEOTIDE SEQUENCE</scope>
    <source>
        <strain evidence="2">ECT3854</strain>
    </source>
</reference>